<dbReference type="OrthoDB" id="3595585at2759"/>
<feature type="region of interest" description="Disordered" evidence="1">
    <location>
        <begin position="207"/>
        <end position="430"/>
    </location>
</feature>
<dbReference type="SUPFAM" id="SSF54928">
    <property type="entry name" value="RNA-binding domain, RBD"/>
    <property type="match status" value="1"/>
</dbReference>
<feature type="compositionally biased region" description="Basic and acidic residues" evidence="1">
    <location>
        <begin position="170"/>
        <end position="194"/>
    </location>
</feature>
<dbReference type="EMBL" id="KB446542">
    <property type="protein sequence ID" value="EME41719.1"/>
    <property type="molecule type" value="Genomic_DNA"/>
</dbReference>
<evidence type="ECO:0000313" key="2">
    <source>
        <dbReference type="EMBL" id="EME41719.1"/>
    </source>
</evidence>
<dbReference type="Gene3D" id="3.30.70.330">
    <property type="match status" value="1"/>
</dbReference>
<gene>
    <name evidence="2" type="ORF">DOTSEDRAFT_177031</name>
</gene>
<evidence type="ECO:0000313" key="3">
    <source>
        <dbReference type="Proteomes" id="UP000016933"/>
    </source>
</evidence>
<dbReference type="AlphaFoldDB" id="N1PHY1"/>
<accession>N1PHY1</accession>
<feature type="region of interest" description="Disordered" evidence="1">
    <location>
        <begin position="498"/>
        <end position="518"/>
    </location>
</feature>
<dbReference type="eggNOG" id="ENOG502SKB6">
    <property type="taxonomic scope" value="Eukaryota"/>
</dbReference>
<dbReference type="HOGENOM" id="CLU_024590_0_0_1"/>
<dbReference type="GO" id="GO:0003676">
    <property type="term" value="F:nucleic acid binding"/>
    <property type="evidence" value="ECO:0007669"/>
    <property type="project" value="InterPro"/>
</dbReference>
<protein>
    <submittedName>
        <fullName evidence="2">Uncharacterized protein</fullName>
    </submittedName>
</protein>
<feature type="compositionally biased region" description="Basic and acidic residues" evidence="1">
    <location>
        <begin position="501"/>
        <end position="512"/>
    </location>
</feature>
<dbReference type="InterPro" id="IPR012677">
    <property type="entry name" value="Nucleotide-bd_a/b_plait_sf"/>
</dbReference>
<dbReference type="STRING" id="675120.N1PHY1"/>
<evidence type="ECO:0000256" key="1">
    <source>
        <dbReference type="SAM" id="MobiDB-lite"/>
    </source>
</evidence>
<dbReference type="Proteomes" id="UP000016933">
    <property type="component" value="Unassembled WGS sequence"/>
</dbReference>
<keyword evidence="3" id="KW-1185">Reference proteome</keyword>
<feature type="compositionally biased region" description="Polar residues" evidence="1">
    <location>
        <begin position="327"/>
        <end position="337"/>
    </location>
</feature>
<organism evidence="2 3">
    <name type="scientific">Dothistroma septosporum (strain NZE10 / CBS 128990)</name>
    <name type="common">Red band needle blight fungus</name>
    <name type="synonym">Mycosphaerella pini</name>
    <dbReference type="NCBI Taxonomy" id="675120"/>
    <lineage>
        <taxon>Eukaryota</taxon>
        <taxon>Fungi</taxon>
        <taxon>Dikarya</taxon>
        <taxon>Ascomycota</taxon>
        <taxon>Pezizomycotina</taxon>
        <taxon>Dothideomycetes</taxon>
        <taxon>Dothideomycetidae</taxon>
        <taxon>Mycosphaerellales</taxon>
        <taxon>Mycosphaerellaceae</taxon>
        <taxon>Dothistroma</taxon>
    </lineage>
</organism>
<feature type="compositionally biased region" description="Low complexity" evidence="1">
    <location>
        <begin position="275"/>
        <end position="310"/>
    </location>
</feature>
<feature type="compositionally biased region" description="Basic and acidic residues" evidence="1">
    <location>
        <begin position="412"/>
        <end position="421"/>
    </location>
</feature>
<reference evidence="3" key="1">
    <citation type="journal article" date="2012" name="PLoS Genet.">
        <title>The genomes of the fungal plant pathogens Cladosporium fulvum and Dothistroma septosporum reveal adaptation to different hosts and lifestyles but also signatures of common ancestry.</title>
        <authorList>
            <person name="de Wit P.J.G.M."/>
            <person name="van der Burgt A."/>
            <person name="Oekmen B."/>
            <person name="Stergiopoulos I."/>
            <person name="Abd-Elsalam K.A."/>
            <person name="Aerts A.L."/>
            <person name="Bahkali A.H."/>
            <person name="Beenen H.G."/>
            <person name="Chettri P."/>
            <person name="Cox M.P."/>
            <person name="Datema E."/>
            <person name="de Vries R.P."/>
            <person name="Dhillon B."/>
            <person name="Ganley A.R."/>
            <person name="Griffiths S.A."/>
            <person name="Guo Y."/>
            <person name="Hamelin R.C."/>
            <person name="Henrissat B."/>
            <person name="Kabir M.S."/>
            <person name="Jashni M.K."/>
            <person name="Kema G."/>
            <person name="Klaubauf S."/>
            <person name="Lapidus A."/>
            <person name="Levasseur A."/>
            <person name="Lindquist E."/>
            <person name="Mehrabi R."/>
            <person name="Ohm R.A."/>
            <person name="Owen T.J."/>
            <person name="Salamov A."/>
            <person name="Schwelm A."/>
            <person name="Schijlen E."/>
            <person name="Sun H."/>
            <person name="van den Burg H.A."/>
            <person name="van Ham R.C.H.J."/>
            <person name="Zhang S."/>
            <person name="Goodwin S.B."/>
            <person name="Grigoriev I.V."/>
            <person name="Collemare J."/>
            <person name="Bradshaw R.E."/>
        </authorList>
    </citation>
    <scope>NUCLEOTIDE SEQUENCE [LARGE SCALE GENOMIC DNA]</scope>
    <source>
        <strain evidence="3">NZE10 / CBS 128990</strain>
    </source>
</reference>
<proteinExistence type="predicted"/>
<feature type="region of interest" description="Disordered" evidence="1">
    <location>
        <begin position="79"/>
        <end position="117"/>
    </location>
</feature>
<dbReference type="InterPro" id="IPR035979">
    <property type="entry name" value="RBD_domain_sf"/>
</dbReference>
<sequence>MADGNRVRLHITPLNPSLLERYIPASLQSQASNISFHTIETFPERGFGYVELPTMEAQKLKKKLNGTTLKGAKVKIEEAKPQKKRKLAEAEDVNENDAKARKKAKNEKRKREEGVLSGHQLAEGRYIKRGWAEDAKTKKSKQAGQKDNVDDKKLRFKTFVPPNKVLEEEDSKKSKSQEKKEEADKKKKSKPGKEAVVKEFAKTTKLGYISGKGNKTATRYEEDIGWVDDSGDVIEAERASKKKRKRSKKVEESDVAEEPTAVAKPSKIKKARKASSPSLEPEESSSSSESESDVSSESSVSSDSSSASSDSGDEENEDERVDRQLNEAKNNTATNTSVERELQNSIPIDGTMPSAEAVAFAASFKRRPIPQHEVTPKPPKPTPIDTSFNFFSSDPADGDDITIETLIPQTPRTKEDLEWRGTRSAAPTPDTAAIGKVFDFTFANEATPDVEMGDADRDVTLDAVAENEKAEGKREESEFRKWFYENRGDLNRAWKKRRREEKKVLRQRENRRLGRRIA</sequence>
<reference evidence="2 3" key="2">
    <citation type="journal article" date="2012" name="PLoS Pathog.">
        <title>Diverse lifestyles and strategies of plant pathogenesis encoded in the genomes of eighteen Dothideomycetes fungi.</title>
        <authorList>
            <person name="Ohm R.A."/>
            <person name="Feau N."/>
            <person name="Henrissat B."/>
            <person name="Schoch C.L."/>
            <person name="Horwitz B.A."/>
            <person name="Barry K.W."/>
            <person name="Condon B.J."/>
            <person name="Copeland A.C."/>
            <person name="Dhillon B."/>
            <person name="Glaser F."/>
            <person name="Hesse C.N."/>
            <person name="Kosti I."/>
            <person name="LaButti K."/>
            <person name="Lindquist E.A."/>
            <person name="Lucas S."/>
            <person name="Salamov A.A."/>
            <person name="Bradshaw R.E."/>
            <person name="Ciuffetti L."/>
            <person name="Hamelin R.C."/>
            <person name="Kema G.H.J."/>
            <person name="Lawrence C."/>
            <person name="Scott J.A."/>
            <person name="Spatafora J.W."/>
            <person name="Turgeon B.G."/>
            <person name="de Wit P.J.G.M."/>
            <person name="Zhong S."/>
            <person name="Goodwin S.B."/>
            <person name="Grigoriev I.V."/>
        </authorList>
    </citation>
    <scope>NUCLEOTIDE SEQUENCE [LARGE SCALE GENOMIC DNA]</scope>
    <source>
        <strain evidence="3">NZE10 / CBS 128990</strain>
    </source>
</reference>
<feature type="region of interest" description="Disordered" evidence="1">
    <location>
        <begin position="133"/>
        <end position="194"/>
    </location>
</feature>
<feature type="compositionally biased region" description="Acidic residues" evidence="1">
    <location>
        <begin position="223"/>
        <end position="234"/>
    </location>
</feature>
<name>N1PHY1_DOTSN</name>
<dbReference type="OMA" id="AKWFWEN"/>